<keyword evidence="3 8" id="KW-0235">DNA replication</keyword>
<evidence type="ECO:0000256" key="7">
    <source>
        <dbReference type="ARBA" id="ARBA00023125"/>
    </source>
</evidence>
<feature type="region of interest" description="Domain IV, binds dsDNA" evidence="8">
    <location>
        <begin position="318"/>
        <end position="439"/>
    </location>
</feature>
<name>A0A291ISP2_9MOLU</name>
<sequence>MQTDTLWEKIKDTLAVDSDIDNNAFKSYIASSELAKEDEMSYFVVARSSVGKNFVMAALPKINEVIKRELGHNVNLNVLGVNEYNEIRKTQTKAKKTGKNIKSFDNFVVGNSNKKAFKATNEVSEELGSRYNPLFIYGDSGLGKTHLLKAAQNQIEENFEGLKCYYVTAEKFGNEAVDVILKGYHEIEAFKEGIMQYDVLLIDDIQFLKDKDKTNEILFSIFNYYLEENKQIIITSDKGPEDLNGFDKRIITRLNYGLSVDIQTPDVDTARHILDEALKDTDKEWNITNEALDYIASYYASDVRKIQQIVNRFGFYFDDEPGPITLSMLQEKMLDGLQPNVVGKLNSNKIKDIVGDKYGVSRKQIEGKTRTSVVTNARHVAMYLTKDILNISYVQIGHEFGGKDHTTVLNAVNKIQDRMDNDKDFKKVIMKLKNDITTN</sequence>
<protein>
    <recommendedName>
        <fullName evidence="8 9">Chromosomal replication initiator protein DnaA</fullName>
    </recommendedName>
</protein>
<dbReference type="InterPro" id="IPR013317">
    <property type="entry name" value="DnaA_dom"/>
</dbReference>
<dbReference type="Gene3D" id="3.40.50.300">
    <property type="entry name" value="P-loop containing nucleotide triphosphate hydrolases"/>
    <property type="match status" value="1"/>
</dbReference>
<dbReference type="PROSITE" id="PS01008">
    <property type="entry name" value="DNAA"/>
    <property type="match status" value="1"/>
</dbReference>
<feature type="binding site" evidence="8">
    <location>
        <position position="145"/>
    </location>
    <ligand>
        <name>ATP</name>
        <dbReference type="ChEBI" id="CHEBI:30616"/>
    </ligand>
</feature>
<dbReference type="HAMAP" id="MF_00377">
    <property type="entry name" value="DnaA_bact"/>
    <property type="match status" value="1"/>
</dbReference>
<evidence type="ECO:0000256" key="11">
    <source>
        <dbReference type="RuleBase" id="RU004227"/>
    </source>
</evidence>
<evidence type="ECO:0000313" key="13">
    <source>
        <dbReference type="Proteomes" id="UP000232227"/>
    </source>
</evidence>
<evidence type="ECO:0000256" key="9">
    <source>
        <dbReference type="NCBIfam" id="TIGR00362"/>
    </source>
</evidence>
<dbReference type="PANTHER" id="PTHR30050">
    <property type="entry name" value="CHROMOSOMAL REPLICATION INITIATOR PROTEIN DNAA"/>
    <property type="match status" value="1"/>
</dbReference>
<reference evidence="12 13" key="1">
    <citation type="submission" date="2017-09" db="EMBL/GenBank/DDBJ databases">
        <title>SPAdes assembly of the Mesoplasma lactucae genome.</title>
        <authorList>
            <person name="Knight T.F."/>
            <person name="Rubinstein R."/>
            <person name="Citino T."/>
        </authorList>
    </citation>
    <scope>NUCLEOTIDE SEQUENCE [LARGE SCALE GENOMIC DNA]</scope>
    <source>
        <strain evidence="12 13">831-C4</strain>
    </source>
</reference>
<evidence type="ECO:0000256" key="3">
    <source>
        <dbReference type="ARBA" id="ARBA00022705"/>
    </source>
</evidence>
<keyword evidence="6 8" id="KW-0446">Lipid-binding</keyword>
<dbReference type="GO" id="GO:0005886">
    <property type="term" value="C:plasma membrane"/>
    <property type="evidence" value="ECO:0007669"/>
    <property type="project" value="TreeGrafter"/>
</dbReference>
<dbReference type="GO" id="GO:0006275">
    <property type="term" value="P:regulation of DNA replication"/>
    <property type="evidence" value="ECO:0007669"/>
    <property type="project" value="UniProtKB-UniRule"/>
</dbReference>
<dbReference type="Pfam" id="PF00308">
    <property type="entry name" value="Bac_DnaA"/>
    <property type="match status" value="1"/>
</dbReference>
<evidence type="ECO:0000256" key="5">
    <source>
        <dbReference type="ARBA" id="ARBA00022840"/>
    </source>
</evidence>
<comment type="function">
    <text evidence="8 10">Plays an essential role in the initiation and regulation of chromosomal replication. ATP-DnaA binds to the origin of replication (oriC) to initiate formation of the DNA replication initiation complex once per cell cycle. Binds the DnaA box (a 9 base pair repeat at the origin) and separates the double-stranded (ds)DNA. Forms a right-handed helical filament on oriC DNA; dsDNA binds to the exterior of the filament while single-stranded (ss)DNA is stabiized in the filament's interior. The ATP-DnaA-oriC complex binds and stabilizes one strand of the AT-rich DNA unwinding element (DUE), permitting loading of DNA polymerase. After initiation quickly degrades to an ADP-DnaA complex that is not apt for DNA replication. Binds acidic phospholipids.</text>
</comment>
<dbReference type="InterPro" id="IPR010921">
    <property type="entry name" value="Trp_repressor/repl_initiator"/>
</dbReference>
<keyword evidence="5 8" id="KW-0067">ATP-binding</keyword>
<evidence type="ECO:0000256" key="8">
    <source>
        <dbReference type="HAMAP-Rule" id="MF_00377"/>
    </source>
</evidence>
<dbReference type="EMBL" id="CP023668">
    <property type="protein sequence ID" value="ATG97707.1"/>
    <property type="molecule type" value="Genomic_DNA"/>
</dbReference>
<comment type="caution">
    <text evidence="8">Lacks conserved residue(s) required for the propagation of feature annotation.</text>
</comment>
<keyword evidence="7 8" id="KW-0238">DNA-binding</keyword>
<comment type="similarity">
    <text evidence="1 8 11">Belongs to the DnaA family.</text>
</comment>
<feature type="binding site" evidence="8">
    <location>
        <position position="141"/>
    </location>
    <ligand>
        <name>ATP</name>
        <dbReference type="ChEBI" id="CHEBI:30616"/>
    </ligand>
</feature>
<dbReference type="InterPro" id="IPR003593">
    <property type="entry name" value="AAA+_ATPase"/>
</dbReference>
<dbReference type="SMART" id="SM00760">
    <property type="entry name" value="Bac_DnaA_C"/>
    <property type="match status" value="1"/>
</dbReference>
<dbReference type="PANTHER" id="PTHR30050:SF2">
    <property type="entry name" value="CHROMOSOMAL REPLICATION INITIATOR PROTEIN DNAA"/>
    <property type="match status" value="1"/>
</dbReference>
<dbReference type="InterPro" id="IPR020591">
    <property type="entry name" value="Chromosome_initiator_DnaA-like"/>
</dbReference>
<dbReference type="GO" id="GO:0003688">
    <property type="term" value="F:DNA replication origin binding"/>
    <property type="evidence" value="ECO:0007669"/>
    <property type="project" value="UniProtKB-UniRule"/>
</dbReference>
<evidence type="ECO:0000256" key="4">
    <source>
        <dbReference type="ARBA" id="ARBA00022741"/>
    </source>
</evidence>
<dbReference type="InterPro" id="IPR013159">
    <property type="entry name" value="DnaA_C"/>
</dbReference>
<dbReference type="Pfam" id="PF08299">
    <property type="entry name" value="Bac_DnaA_C"/>
    <property type="match status" value="1"/>
</dbReference>
<dbReference type="InterPro" id="IPR027417">
    <property type="entry name" value="P-loop_NTPase"/>
</dbReference>
<dbReference type="PRINTS" id="PR00051">
    <property type="entry name" value="DNAA"/>
</dbReference>
<keyword evidence="13" id="KW-1185">Reference proteome</keyword>
<dbReference type="RefSeq" id="WP_096862995.1">
    <property type="nucleotide sequence ID" value="NZ_CP023668.1"/>
</dbReference>
<dbReference type="AlphaFoldDB" id="A0A291ISP2"/>
<dbReference type="OrthoDB" id="9807019at2"/>
<dbReference type="GO" id="GO:0005737">
    <property type="term" value="C:cytoplasm"/>
    <property type="evidence" value="ECO:0007669"/>
    <property type="project" value="UniProtKB-SubCell"/>
</dbReference>
<evidence type="ECO:0000256" key="1">
    <source>
        <dbReference type="ARBA" id="ARBA00006583"/>
    </source>
</evidence>
<dbReference type="Proteomes" id="UP000232227">
    <property type="component" value="Chromosome"/>
</dbReference>
<dbReference type="SUPFAM" id="SSF52540">
    <property type="entry name" value="P-loop containing nucleoside triphosphate hydrolases"/>
    <property type="match status" value="1"/>
</dbReference>
<comment type="subunit">
    <text evidence="8">Oligomerizes as a right-handed, spiral filament on DNA at oriC.</text>
</comment>
<gene>
    <name evidence="8 12" type="primary">dnaA</name>
    <name evidence="12" type="ORF">CP520_03140</name>
</gene>
<feature type="region of interest" description="Domain I, interacts with DnaA modulators" evidence="8">
    <location>
        <begin position="1"/>
        <end position="90"/>
    </location>
</feature>
<keyword evidence="2 8" id="KW-0963">Cytoplasm</keyword>
<dbReference type="SUPFAM" id="SSF48295">
    <property type="entry name" value="TrpR-like"/>
    <property type="match status" value="1"/>
</dbReference>
<evidence type="ECO:0000256" key="2">
    <source>
        <dbReference type="ARBA" id="ARBA00022490"/>
    </source>
</evidence>
<feature type="binding site" evidence="8">
    <location>
        <position position="143"/>
    </location>
    <ligand>
        <name>ATP</name>
        <dbReference type="ChEBI" id="CHEBI:30616"/>
    </ligand>
</feature>
<dbReference type="Gene3D" id="1.10.8.60">
    <property type="match status" value="1"/>
</dbReference>
<evidence type="ECO:0000256" key="6">
    <source>
        <dbReference type="ARBA" id="ARBA00023121"/>
    </source>
</evidence>
<dbReference type="GO" id="GO:0005524">
    <property type="term" value="F:ATP binding"/>
    <property type="evidence" value="ECO:0007669"/>
    <property type="project" value="UniProtKB-UniRule"/>
</dbReference>
<dbReference type="CDD" id="cd00009">
    <property type="entry name" value="AAA"/>
    <property type="match status" value="1"/>
</dbReference>
<proteinExistence type="inferred from homology"/>
<comment type="subcellular location">
    <subcellularLocation>
        <location evidence="8">Cytoplasm</location>
    </subcellularLocation>
</comment>
<dbReference type="GO" id="GO:0008289">
    <property type="term" value="F:lipid binding"/>
    <property type="evidence" value="ECO:0007669"/>
    <property type="project" value="UniProtKB-KW"/>
</dbReference>
<keyword evidence="4 8" id="KW-0547">Nucleotide-binding</keyword>
<dbReference type="SMART" id="SM00382">
    <property type="entry name" value="AAA"/>
    <property type="match status" value="1"/>
</dbReference>
<accession>A0A291ISP2</accession>
<dbReference type="GO" id="GO:0006270">
    <property type="term" value="P:DNA replication initiation"/>
    <property type="evidence" value="ECO:0007669"/>
    <property type="project" value="UniProtKB-UniRule"/>
</dbReference>
<evidence type="ECO:0000256" key="10">
    <source>
        <dbReference type="RuleBase" id="RU000577"/>
    </source>
</evidence>
<dbReference type="CDD" id="cd06571">
    <property type="entry name" value="Bac_DnaA_C"/>
    <property type="match status" value="1"/>
</dbReference>
<comment type="domain">
    <text evidence="8">Domain I is involved in oligomerization and binding regulators, domain II is flexibile and of varying length in different bacteria, domain III forms the AAA+ region, while domain IV binds dsDNA.</text>
</comment>
<dbReference type="NCBIfam" id="TIGR00362">
    <property type="entry name" value="DnaA"/>
    <property type="match status" value="1"/>
</dbReference>
<feature type="binding site" evidence="8">
    <location>
        <position position="144"/>
    </location>
    <ligand>
        <name>ATP</name>
        <dbReference type="ChEBI" id="CHEBI:30616"/>
    </ligand>
</feature>
<dbReference type="KEGG" id="mlac:CP520_03140"/>
<organism evidence="12 13">
    <name type="scientific">Mesoplasma lactucae ATCC 49193</name>
    <dbReference type="NCBI Taxonomy" id="81460"/>
    <lineage>
        <taxon>Bacteria</taxon>
        <taxon>Bacillati</taxon>
        <taxon>Mycoplasmatota</taxon>
        <taxon>Mollicutes</taxon>
        <taxon>Entomoplasmatales</taxon>
        <taxon>Entomoplasmataceae</taxon>
        <taxon>Mesoplasma</taxon>
    </lineage>
</organism>
<dbReference type="Gene3D" id="1.10.1750.10">
    <property type="match status" value="1"/>
</dbReference>
<dbReference type="InterPro" id="IPR018312">
    <property type="entry name" value="Chromosome_initiator_DnaA_CS"/>
</dbReference>
<evidence type="ECO:0000313" key="12">
    <source>
        <dbReference type="EMBL" id="ATG97707.1"/>
    </source>
</evidence>
<dbReference type="InterPro" id="IPR001957">
    <property type="entry name" value="Chromosome_initiator_DnaA"/>
</dbReference>